<dbReference type="PROSITE" id="PS00059">
    <property type="entry name" value="ADH_ZINC"/>
    <property type="match status" value="1"/>
</dbReference>
<keyword evidence="4" id="KW-0560">Oxidoreductase</keyword>
<dbReference type="GO" id="GO:0051903">
    <property type="term" value="F:S-(hydroxymethyl)glutathione dehydrogenase [NAD(P)+] activity"/>
    <property type="evidence" value="ECO:0007669"/>
    <property type="project" value="TreeGrafter"/>
</dbReference>
<name>A0A8J3MFI0_9RHOB</name>
<dbReference type="EMBL" id="BNAP01000037">
    <property type="protein sequence ID" value="GHH03438.1"/>
    <property type="molecule type" value="Genomic_DNA"/>
</dbReference>
<dbReference type="AlphaFoldDB" id="A0A8J3MFI0"/>
<evidence type="ECO:0000256" key="3">
    <source>
        <dbReference type="ARBA" id="ARBA00022833"/>
    </source>
</evidence>
<organism evidence="8 9">
    <name type="scientific">Pseudodonghicola xiamenensis</name>
    <dbReference type="NCBI Taxonomy" id="337702"/>
    <lineage>
        <taxon>Bacteria</taxon>
        <taxon>Pseudomonadati</taxon>
        <taxon>Pseudomonadota</taxon>
        <taxon>Alphaproteobacteria</taxon>
        <taxon>Rhodobacterales</taxon>
        <taxon>Paracoccaceae</taxon>
        <taxon>Pseudodonghicola</taxon>
    </lineage>
</organism>
<evidence type="ECO:0000313" key="9">
    <source>
        <dbReference type="Proteomes" id="UP000611500"/>
    </source>
</evidence>
<dbReference type="SUPFAM" id="SSF51735">
    <property type="entry name" value="NAD(P)-binding Rossmann-fold domains"/>
    <property type="match status" value="1"/>
</dbReference>
<evidence type="ECO:0000313" key="8">
    <source>
        <dbReference type="EMBL" id="GHH03438.1"/>
    </source>
</evidence>
<evidence type="ECO:0000256" key="4">
    <source>
        <dbReference type="ARBA" id="ARBA00023002"/>
    </source>
</evidence>
<keyword evidence="3 6" id="KW-0862">Zinc</keyword>
<comment type="similarity">
    <text evidence="6">Belongs to the zinc-containing alcohol dehydrogenase family.</text>
</comment>
<evidence type="ECO:0000259" key="7">
    <source>
        <dbReference type="SMART" id="SM00829"/>
    </source>
</evidence>
<comment type="cofactor">
    <cofactor evidence="1 6">
        <name>Zn(2+)</name>
        <dbReference type="ChEBI" id="CHEBI:29105"/>
    </cofactor>
</comment>
<dbReference type="GO" id="GO:0046294">
    <property type="term" value="P:formaldehyde catabolic process"/>
    <property type="evidence" value="ECO:0007669"/>
    <property type="project" value="TreeGrafter"/>
</dbReference>
<dbReference type="Proteomes" id="UP000611500">
    <property type="component" value="Unassembled WGS sequence"/>
</dbReference>
<evidence type="ECO:0000256" key="1">
    <source>
        <dbReference type="ARBA" id="ARBA00001947"/>
    </source>
</evidence>
<dbReference type="InterPro" id="IPR002328">
    <property type="entry name" value="ADH_Zn_CS"/>
</dbReference>
<protein>
    <submittedName>
        <fullName evidence="8">Alcohol dehydrogenase</fullName>
    </submittedName>
</protein>
<sequence>MKASVITEVGKPFMVVEMEIADPIGAEVAFDVKASGLCHTDLHFATTDFGHQMPALFGHEISGVVTAIGPDVTTIAVGDHVVACLVQFCGKCEKCLSGKTYECKHPEATMRKEGQPPRITMDGQPVNQVMGVGGFAEKALMHENQLAVVNKQIPFAQASLIGCAVVTGAGSAIHAAKVAVGDSVAIIGTGGVGLNTISGARLAGARRIIAIDIDDEKLEAAKKFGATDVVNSKTVDPIQAVKDLTGGGVDHAFEVIGMAMTQKQAVEMCGMGGQAYFIGLAKPGTTIELDTSLQALLDQKGVHGVLMGSVNLKADIPMYADFYVQGRLVLDDLVTQEINISEINEAYDALTKGGIIRSVITSF</sequence>
<dbReference type="InterPro" id="IPR036291">
    <property type="entry name" value="NAD(P)-bd_dom_sf"/>
</dbReference>
<dbReference type="Gene3D" id="3.90.180.10">
    <property type="entry name" value="Medium-chain alcohol dehydrogenases, catalytic domain"/>
    <property type="match status" value="1"/>
</dbReference>
<reference evidence="8" key="2">
    <citation type="submission" date="2020-09" db="EMBL/GenBank/DDBJ databases">
        <authorList>
            <person name="Sun Q."/>
            <person name="Zhou Y."/>
        </authorList>
    </citation>
    <scope>NUCLEOTIDE SEQUENCE</scope>
    <source>
        <strain evidence="8">CGMCC 1.7081</strain>
    </source>
</reference>
<dbReference type="Gene3D" id="3.40.50.720">
    <property type="entry name" value="NAD(P)-binding Rossmann-like Domain"/>
    <property type="match status" value="1"/>
</dbReference>
<reference evidence="8" key="1">
    <citation type="journal article" date="2014" name="Int. J. Syst. Evol. Microbiol.">
        <title>Complete genome sequence of Corynebacterium casei LMG S-19264T (=DSM 44701T), isolated from a smear-ripened cheese.</title>
        <authorList>
            <consortium name="US DOE Joint Genome Institute (JGI-PGF)"/>
            <person name="Walter F."/>
            <person name="Albersmeier A."/>
            <person name="Kalinowski J."/>
            <person name="Ruckert C."/>
        </authorList>
    </citation>
    <scope>NUCLEOTIDE SEQUENCE</scope>
    <source>
        <strain evidence="8">CGMCC 1.7081</strain>
    </source>
</reference>
<dbReference type="SUPFAM" id="SSF50129">
    <property type="entry name" value="GroES-like"/>
    <property type="match status" value="2"/>
</dbReference>
<proteinExistence type="inferred from homology"/>
<evidence type="ECO:0000256" key="6">
    <source>
        <dbReference type="RuleBase" id="RU361277"/>
    </source>
</evidence>
<dbReference type="InterPro" id="IPR011032">
    <property type="entry name" value="GroES-like_sf"/>
</dbReference>
<gene>
    <name evidence="8" type="ORF">GCM10010961_41490</name>
</gene>
<feature type="domain" description="Enoyl reductase (ER)" evidence="7">
    <location>
        <begin position="10"/>
        <end position="360"/>
    </location>
</feature>
<evidence type="ECO:0000256" key="2">
    <source>
        <dbReference type="ARBA" id="ARBA00022723"/>
    </source>
</evidence>
<accession>A0A8J3MFI0</accession>
<dbReference type="InterPro" id="IPR020843">
    <property type="entry name" value="ER"/>
</dbReference>
<keyword evidence="9" id="KW-1185">Reference proteome</keyword>
<evidence type="ECO:0000256" key="5">
    <source>
        <dbReference type="ARBA" id="ARBA00023027"/>
    </source>
</evidence>
<dbReference type="RefSeq" id="WP_028095288.1">
    <property type="nucleotide sequence ID" value="NZ_BNAP01000037.1"/>
</dbReference>
<keyword evidence="5" id="KW-0520">NAD</keyword>
<dbReference type="Pfam" id="PF08240">
    <property type="entry name" value="ADH_N"/>
    <property type="match status" value="1"/>
</dbReference>
<dbReference type="InterPro" id="IPR013149">
    <property type="entry name" value="ADH-like_C"/>
</dbReference>
<dbReference type="Pfam" id="PF00107">
    <property type="entry name" value="ADH_zinc_N"/>
    <property type="match status" value="1"/>
</dbReference>
<dbReference type="GO" id="GO:0005829">
    <property type="term" value="C:cytosol"/>
    <property type="evidence" value="ECO:0007669"/>
    <property type="project" value="TreeGrafter"/>
</dbReference>
<dbReference type="SMART" id="SM00829">
    <property type="entry name" value="PKS_ER"/>
    <property type="match status" value="1"/>
</dbReference>
<comment type="caution">
    <text evidence="8">The sequence shown here is derived from an EMBL/GenBank/DDBJ whole genome shotgun (WGS) entry which is preliminary data.</text>
</comment>
<dbReference type="FunFam" id="3.40.50.720:FF:000003">
    <property type="entry name" value="S-(hydroxymethyl)glutathione dehydrogenase"/>
    <property type="match status" value="1"/>
</dbReference>
<dbReference type="CDD" id="cd08279">
    <property type="entry name" value="Zn_ADH_class_III"/>
    <property type="match status" value="1"/>
</dbReference>
<dbReference type="GO" id="GO:0008270">
    <property type="term" value="F:zinc ion binding"/>
    <property type="evidence" value="ECO:0007669"/>
    <property type="project" value="InterPro"/>
</dbReference>
<dbReference type="InterPro" id="IPR013154">
    <property type="entry name" value="ADH-like_N"/>
</dbReference>
<dbReference type="PANTHER" id="PTHR43880:SF12">
    <property type="entry name" value="ALCOHOL DEHYDROGENASE CLASS-3"/>
    <property type="match status" value="1"/>
</dbReference>
<keyword evidence="2 6" id="KW-0479">Metal-binding</keyword>
<dbReference type="PANTHER" id="PTHR43880">
    <property type="entry name" value="ALCOHOL DEHYDROGENASE"/>
    <property type="match status" value="1"/>
</dbReference>